<dbReference type="EMBL" id="WHUG01000004">
    <property type="protein sequence ID" value="MQA39131.1"/>
    <property type="molecule type" value="Genomic_DNA"/>
</dbReference>
<name>A0A6A7N2E1_9BURK</name>
<keyword evidence="3" id="KW-1185">Reference proteome</keyword>
<dbReference type="Proteomes" id="UP000440498">
    <property type="component" value="Unassembled WGS sequence"/>
</dbReference>
<dbReference type="AlphaFoldDB" id="A0A6A7N2E1"/>
<organism evidence="2 3">
    <name type="scientific">Rugamonas aquatica</name>
    <dbReference type="NCBI Taxonomy" id="2743357"/>
    <lineage>
        <taxon>Bacteria</taxon>
        <taxon>Pseudomonadati</taxon>
        <taxon>Pseudomonadota</taxon>
        <taxon>Betaproteobacteria</taxon>
        <taxon>Burkholderiales</taxon>
        <taxon>Oxalobacteraceae</taxon>
        <taxon>Telluria group</taxon>
        <taxon>Rugamonas</taxon>
    </lineage>
</organism>
<evidence type="ECO:0008006" key="4">
    <source>
        <dbReference type="Google" id="ProtNLM"/>
    </source>
</evidence>
<feature type="transmembrane region" description="Helical" evidence="1">
    <location>
        <begin position="254"/>
        <end position="272"/>
    </location>
</feature>
<dbReference type="InterPro" id="IPR016035">
    <property type="entry name" value="Acyl_Trfase/lysoPLipase"/>
</dbReference>
<proteinExistence type="predicted"/>
<feature type="transmembrane region" description="Helical" evidence="1">
    <location>
        <begin position="184"/>
        <end position="202"/>
    </location>
</feature>
<keyword evidence="1" id="KW-1133">Transmembrane helix</keyword>
<comment type="caution">
    <text evidence="2">The sequence shown here is derived from an EMBL/GenBank/DDBJ whole genome shotgun (WGS) entry which is preliminary data.</text>
</comment>
<feature type="transmembrane region" description="Helical" evidence="1">
    <location>
        <begin position="208"/>
        <end position="226"/>
    </location>
</feature>
<dbReference type="RefSeq" id="WP_152838412.1">
    <property type="nucleotide sequence ID" value="NZ_WHUG01000004.1"/>
</dbReference>
<gene>
    <name evidence="2" type="ORF">GEV02_13310</name>
</gene>
<feature type="transmembrane region" description="Helical" evidence="1">
    <location>
        <begin position="278"/>
        <end position="298"/>
    </location>
</feature>
<sequence>MRKLNTAITHLLDFLALRLSPVLPWLYVALRRAAIPTMFATVTAILFFAVPQTREILHSFTAASPVSAPTETQPGSTPLVAYIATAFLLTGGVWYCSRLLCTIEMAASIPSALMAPPGATQLSVAVTWYPRILGLAVQAAALGALLFATFMPLLNAATAAALTTALLASPLCVYIFFHRRVVRLIAIAAAVAIAIVTCTLSLPASTKLWILPIAVLPTASFSFVIHRRRLLRQLGMAPSSAATFHALAQRLPQLFLLLVSSLLVLNAMTLLSREMVRALGSAAAVLFFLIAAMLALTLGQLVIRSLAQQVAGLTGAVALAVLALVAIFGSESLGQEHMEVQGGLAATALPPTVNDNREMLVNAYGGGLRAAIYTAEVLALADDMSCGQFGERIRAFSGVSGGSLGIATYLTARQQLHAALWLDCRVGAPNPATPLTDVVRSALVRDHLSPAIARMLAHDLPLFWQVPIRGQALLLSWQDGIVDAIASRSSGMVPGLGMRLTELDGGMKYRPAVYFNTADADNGKTAYYSNEHRTANSGPLLQPYDMTLGMAVLHSARFPIVTPAGKSFDRPARRLVDGGYADNSGAHTLARLFPDARPGAVLLDIDGNLGPDRGLCTAQQNRHSPIPTALVALLASRTARASDAVDDLISHTGLRPKYLTYDLSSDGACEAERHAERAPLGWFIGRAAAALMEQSAQRSAIAACAAAALDCRPHVQRLQQADATP</sequence>
<feature type="transmembrane region" description="Helical" evidence="1">
    <location>
        <begin position="310"/>
        <end position="329"/>
    </location>
</feature>
<feature type="transmembrane region" description="Helical" evidence="1">
    <location>
        <begin position="33"/>
        <end position="50"/>
    </location>
</feature>
<reference evidence="2 3" key="1">
    <citation type="submission" date="2019-10" db="EMBL/GenBank/DDBJ databases">
        <title>Two novel species isolated from a subtropical stream in China.</title>
        <authorList>
            <person name="Lu H."/>
        </authorList>
    </citation>
    <scope>NUCLEOTIDE SEQUENCE [LARGE SCALE GENOMIC DNA]</scope>
    <source>
        <strain evidence="2 3">FT29W</strain>
    </source>
</reference>
<evidence type="ECO:0000313" key="2">
    <source>
        <dbReference type="EMBL" id="MQA39131.1"/>
    </source>
</evidence>
<feature type="transmembrane region" description="Helical" evidence="1">
    <location>
        <begin position="132"/>
        <end position="150"/>
    </location>
</feature>
<feature type="transmembrane region" description="Helical" evidence="1">
    <location>
        <begin position="156"/>
        <end position="177"/>
    </location>
</feature>
<protein>
    <recommendedName>
        <fullName evidence="4">PNPLA domain-containing protein</fullName>
    </recommendedName>
</protein>
<accession>A0A6A7N2E1</accession>
<evidence type="ECO:0000313" key="3">
    <source>
        <dbReference type="Proteomes" id="UP000440498"/>
    </source>
</evidence>
<keyword evidence="1" id="KW-0812">Transmembrane</keyword>
<dbReference type="SUPFAM" id="SSF52151">
    <property type="entry name" value="FabD/lysophospholipase-like"/>
    <property type="match status" value="1"/>
</dbReference>
<evidence type="ECO:0000256" key="1">
    <source>
        <dbReference type="SAM" id="Phobius"/>
    </source>
</evidence>
<keyword evidence="1" id="KW-0472">Membrane</keyword>